<keyword evidence="2 4" id="KW-0347">Helicase</keyword>
<evidence type="ECO:0000256" key="1">
    <source>
        <dbReference type="ARBA" id="ARBA00022801"/>
    </source>
</evidence>
<dbReference type="GO" id="GO:0004386">
    <property type="term" value="F:helicase activity"/>
    <property type="evidence" value="ECO:0007669"/>
    <property type="project" value="UniProtKB-KW"/>
</dbReference>
<dbReference type="InterPro" id="IPR027417">
    <property type="entry name" value="P-loop_NTPase"/>
</dbReference>
<dbReference type="SUPFAM" id="SSF52540">
    <property type="entry name" value="P-loop containing nucleoside triphosphate hydrolases"/>
    <property type="match status" value="1"/>
</dbReference>
<dbReference type="EMBL" id="AONC01000062">
    <property type="protein sequence ID" value="EXJ13604.1"/>
    <property type="molecule type" value="Genomic_DNA"/>
</dbReference>
<dbReference type="PANTHER" id="PTHR43519:SF1">
    <property type="entry name" value="ATP-DEPENDENT RNA HELICASE HRPB"/>
    <property type="match status" value="1"/>
</dbReference>
<dbReference type="InterPro" id="IPR010225">
    <property type="entry name" value="HrpB"/>
</dbReference>
<evidence type="ECO:0000259" key="3">
    <source>
        <dbReference type="SMART" id="SM00847"/>
    </source>
</evidence>
<protein>
    <submittedName>
        <fullName evidence="4">ATP-dependent helicase HrpB</fullName>
    </submittedName>
</protein>
<dbReference type="Pfam" id="PF08482">
    <property type="entry name" value="HrpB_C"/>
    <property type="match status" value="1"/>
</dbReference>
<dbReference type="InterPro" id="IPR007502">
    <property type="entry name" value="Helicase-assoc_dom"/>
</dbReference>
<dbReference type="AlphaFoldDB" id="W9V2P5"/>
<dbReference type="Proteomes" id="UP000019460">
    <property type="component" value="Unassembled WGS sequence"/>
</dbReference>
<comment type="caution">
    <text evidence="4">The sequence shown here is derived from an EMBL/GenBank/DDBJ whole genome shotgun (WGS) entry which is preliminary data.</text>
</comment>
<keyword evidence="1" id="KW-0378">Hydrolase</keyword>
<dbReference type="GO" id="GO:0016787">
    <property type="term" value="F:hydrolase activity"/>
    <property type="evidence" value="ECO:0007669"/>
    <property type="project" value="UniProtKB-KW"/>
</dbReference>
<dbReference type="Gene3D" id="1.20.120.1080">
    <property type="match status" value="1"/>
</dbReference>
<dbReference type="PANTHER" id="PTHR43519">
    <property type="entry name" value="ATP-DEPENDENT RNA HELICASE HRPB"/>
    <property type="match status" value="1"/>
</dbReference>
<feature type="domain" description="Helicase-associated" evidence="3">
    <location>
        <begin position="102"/>
        <end position="194"/>
    </location>
</feature>
<dbReference type="PATRIC" id="fig|1249627.3.peg.3572"/>
<organism evidence="4 5">
    <name type="scientific">Imhoffiella purpurea</name>
    <dbReference type="NCBI Taxonomy" id="1249627"/>
    <lineage>
        <taxon>Bacteria</taxon>
        <taxon>Pseudomonadati</taxon>
        <taxon>Pseudomonadota</taxon>
        <taxon>Gammaproteobacteria</taxon>
        <taxon>Chromatiales</taxon>
        <taxon>Chromatiaceae</taxon>
        <taxon>Imhoffiella</taxon>
    </lineage>
</organism>
<name>W9V2P5_9GAMM</name>
<sequence>MIDSGVARKPRFDPGSGLERLVTEPVPIASADQRAGRAGRVGPGVCYRLWTRAQEHGRAAHRTPEILQSDLTPLVLELALWGVRDPSELQWLDPPPTPAWEQAVSLLKRLGALDARNGLTPLGRAMAPLPVHPRLAAMLLRAPPESRRTAADLCALLSERDPMRFTPGQGRPSDLGLRLQALGDRRERNRASDMDPNRLAAIERVSQQLRRMTDKIREGGPTADGIRSPGALLALAYPDRIAQRREGADDRYLLASGAGAVLPRDDALAVHPYLVVAALDARGRDGRIQLALPVEESDLRSLFEDRIERLRQVSWDADREAVVSREIERLGAIALTARPRALEDEAEVARLLIEHLRGQLERALDWTPAASQIQARVALMRKTDTHGDWPDLSMEGLEERLEDWLAPWIAGKSRLEEIQRLDLAEILLSQLSWEQRQRLDREAPKTLTTPAGNQRPLDYAGGEVPVLAVPLQEMFGLQDTPRLCNGRIPILLHLLSPARRPIQVTQDLAGFWARGYGEVRKELRGRYPKHHWPEDPTQAQAVIGGVRRRRPGS</sequence>
<accession>W9V2P5</accession>
<dbReference type="Pfam" id="PF04408">
    <property type="entry name" value="WHD_HA2"/>
    <property type="match status" value="1"/>
</dbReference>
<dbReference type="NCBIfam" id="TIGR01970">
    <property type="entry name" value="DEAH_box_HrpB"/>
    <property type="match status" value="1"/>
</dbReference>
<evidence type="ECO:0000313" key="5">
    <source>
        <dbReference type="Proteomes" id="UP000019460"/>
    </source>
</evidence>
<dbReference type="InterPro" id="IPR048333">
    <property type="entry name" value="HA2_WH"/>
</dbReference>
<keyword evidence="5" id="KW-1185">Reference proteome</keyword>
<evidence type="ECO:0000313" key="4">
    <source>
        <dbReference type="EMBL" id="EXJ13604.1"/>
    </source>
</evidence>
<dbReference type="Gene3D" id="3.40.50.300">
    <property type="entry name" value="P-loop containing nucleotide triphosphate hydrolases"/>
    <property type="match status" value="1"/>
</dbReference>
<keyword evidence="2 4" id="KW-0067">ATP-binding</keyword>
<reference evidence="4 5" key="1">
    <citation type="submission" date="2012-11" db="EMBL/GenBank/DDBJ databases">
        <title>Genome assembly of Thiorhodococcus sp. AK35.</title>
        <authorList>
            <person name="Nupur N."/>
            <person name="Khatri I."/>
            <person name="Subramanian S."/>
            <person name="Pinnaka A."/>
        </authorList>
    </citation>
    <scope>NUCLEOTIDE SEQUENCE [LARGE SCALE GENOMIC DNA]</scope>
    <source>
        <strain evidence="4 5">AK35</strain>
    </source>
</reference>
<keyword evidence="2 4" id="KW-0547">Nucleotide-binding</keyword>
<proteinExistence type="predicted"/>
<evidence type="ECO:0000256" key="2">
    <source>
        <dbReference type="ARBA" id="ARBA00022806"/>
    </source>
</evidence>
<dbReference type="eggNOG" id="COG1643">
    <property type="taxonomic scope" value="Bacteria"/>
</dbReference>
<gene>
    <name evidence="4" type="ORF">D779_3496</name>
</gene>
<dbReference type="STRING" id="1249627.D779_3496"/>
<dbReference type="SMART" id="SM00847">
    <property type="entry name" value="HA2"/>
    <property type="match status" value="1"/>
</dbReference>
<dbReference type="InterPro" id="IPR013689">
    <property type="entry name" value="RNA_helicase_ATP-dep_HrpB_C"/>
</dbReference>